<organism evidence="2 3">
    <name type="scientific">Porites lobata</name>
    <dbReference type="NCBI Taxonomy" id="104759"/>
    <lineage>
        <taxon>Eukaryota</taxon>
        <taxon>Metazoa</taxon>
        <taxon>Cnidaria</taxon>
        <taxon>Anthozoa</taxon>
        <taxon>Hexacorallia</taxon>
        <taxon>Scleractinia</taxon>
        <taxon>Fungiina</taxon>
        <taxon>Poritidae</taxon>
        <taxon>Porites</taxon>
    </lineage>
</organism>
<gene>
    <name evidence="2" type="ORF">PLOB_00002845</name>
</gene>
<feature type="compositionally biased region" description="Basic and acidic residues" evidence="1">
    <location>
        <begin position="149"/>
        <end position="158"/>
    </location>
</feature>
<name>A0ABN8N516_9CNID</name>
<evidence type="ECO:0000256" key="1">
    <source>
        <dbReference type="SAM" id="MobiDB-lite"/>
    </source>
</evidence>
<feature type="region of interest" description="Disordered" evidence="1">
    <location>
        <begin position="149"/>
        <end position="170"/>
    </location>
</feature>
<feature type="region of interest" description="Disordered" evidence="1">
    <location>
        <begin position="63"/>
        <end position="99"/>
    </location>
</feature>
<feature type="non-terminal residue" evidence="2">
    <location>
        <position position="198"/>
    </location>
</feature>
<protein>
    <submittedName>
        <fullName evidence="2">Uncharacterized protein</fullName>
    </submittedName>
</protein>
<comment type="caution">
    <text evidence="2">The sequence shown here is derived from an EMBL/GenBank/DDBJ whole genome shotgun (WGS) entry which is preliminary data.</text>
</comment>
<feature type="compositionally biased region" description="Basic and acidic residues" evidence="1">
    <location>
        <begin position="83"/>
        <end position="97"/>
    </location>
</feature>
<evidence type="ECO:0000313" key="3">
    <source>
        <dbReference type="Proteomes" id="UP001159405"/>
    </source>
</evidence>
<sequence>MDASNRLNVGFDSGRGISLDYAGSGMDRGLPNFSIQLPVVSTRSDISLPSCVSTNVFSQPLSASREGDGYHFRPRPPPTTRVEFLESDRKRDSRDQRSTATQWLEGLHGRYLAGINERKRLEHVQERYSTLKREVDDIINECEGLFRRPDPRHDELGMDRGLPVWDPKRDDNKSVLSVATHVTKHSEASSVSSQKKSL</sequence>
<dbReference type="EMBL" id="CALNXK010000011">
    <property type="protein sequence ID" value="CAH3043313.1"/>
    <property type="molecule type" value="Genomic_DNA"/>
</dbReference>
<reference evidence="2 3" key="1">
    <citation type="submission" date="2022-05" db="EMBL/GenBank/DDBJ databases">
        <authorList>
            <consortium name="Genoscope - CEA"/>
            <person name="William W."/>
        </authorList>
    </citation>
    <scope>NUCLEOTIDE SEQUENCE [LARGE SCALE GENOMIC DNA]</scope>
</reference>
<accession>A0ABN8N516</accession>
<evidence type="ECO:0000313" key="2">
    <source>
        <dbReference type="EMBL" id="CAH3043313.1"/>
    </source>
</evidence>
<dbReference type="Proteomes" id="UP001159405">
    <property type="component" value="Unassembled WGS sequence"/>
</dbReference>
<proteinExistence type="predicted"/>
<keyword evidence="3" id="KW-1185">Reference proteome</keyword>